<feature type="transmembrane region" description="Helical" evidence="8">
    <location>
        <begin position="12"/>
        <end position="32"/>
    </location>
</feature>
<feature type="transmembrane region" description="Helical" evidence="8">
    <location>
        <begin position="245"/>
        <end position="265"/>
    </location>
</feature>
<feature type="binding site" evidence="7">
    <location>
        <position position="216"/>
    </location>
    <ligand>
        <name>Mg(2+)</name>
        <dbReference type="ChEBI" id="CHEBI:18420"/>
    </ligand>
</feature>
<dbReference type="GO" id="GO:0016780">
    <property type="term" value="F:phosphotransferase activity, for other substituted phosphate groups"/>
    <property type="evidence" value="ECO:0007669"/>
    <property type="project" value="InterPro"/>
</dbReference>
<feature type="transmembrane region" description="Helical" evidence="8">
    <location>
        <begin position="286"/>
        <end position="313"/>
    </location>
</feature>
<feature type="binding site" evidence="7">
    <location>
        <position position="151"/>
    </location>
    <ligand>
        <name>Mg(2+)</name>
        <dbReference type="ChEBI" id="CHEBI:18420"/>
    </ligand>
</feature>
<evidence type="ECO:0000256" key="3">
    <source>
        <dbReference type="ARBA" id="ARBA00022679"/>
    </source>
</evidence>
<keyword evidence="9" id="KW-0614">Plasmid</keyword>
<keyword evidence="6 8" id="KW-0472">Membrane</keyword>
<gene>
    <name evidence="9" type="ORF">Q9313_19975</name>
</gene>
<dbReference type="EC" id="2.7.8.-" evidence="9"/>
<feature type="transmembrane region" description="Helical" evidence="8">
    <location>
        <begin position="319"/>
        <end position="338"/>
    </location>
</feature>
<organism evidence="9 10">
    <name type="scientific">Shinella sumterensis</name>
    <dbReference type="NCBI Taxonomy" id="1967501"/>
    <lineage>
        <taxon>Bacteria</taxon>
        <taxon>Pseudomonadati</taxon>
        <taxon>Pseudomonadota</taxon>
        <taxon>Alphaproteobacteria</taxon>
        <taxon>Hyphomicrobiales</taxon>
        <taxon>Rhizobiaceae</taxon>
        <taxon>Shinella</taxon>
    </lineage>
</organism>
<reference evidence="9 10" key="1">
    <citation type="submission" date="2023-08" db="EMBL/GenBank/DDBJ databases">
        <title>Pathogen: clinical or host-associated sample.</title>
        <authorList>
            <person name="Hergert J."/>
            <person name="Casey R."/>
            <person name="Wagner J."/>
            <person name="Young E.L."/>
            <person name="Oakeson K.F."/>
        </authorList>
    </citation>
    <scope>NUCLEOTIDE SEQUENCE [LARGE SCALE GENOMIC DNA]</scope>
    <source>
        <strain evidence="9 10">1760953</strain>
        <plasmid evidence="9 10">unnamed1</plasmid>
    </source>
</reference>
<accession>A0AA50CTW3</accession>
<dbReference type="Proteomes" id="UP001234585">
    <property type="component" value="Plasmid unnamed1"/>
</dbReference>
<dbReference type="CDD" id="cd06853">
    <property type="entry name" value="GT_WecA_like"/>
    <property type="match status" value="1"/>
</dbReference>
<evidence type="ECO:0000256" key="1">
    <source>
        <dbReference type="ARBA" id="ARBA00004651"/>
    </source>
</evidence>
<sequence>MVFLLLESSASLVLSTVFVVLLRWLSVPLHLIDLPDHRKIHEGAVPLCGGIAIFMAFAGINLITANGMDVGPGFWSATLLVVALGVLDDRFTLPARLRFAAQVLIALALIAAEGLGRISLGDLLPMAGPAAYGLLFVISVVFVVGLINAWNMADGVDGLAGGIAASTLVWILALVLLTGEEGLVFPVAALLAAVGGFLVFNLRSPWRARACVYLGDAGSTGLGAIIAYLILRLSDGADGLPFPSLLWLVILPVIDTLSLMVRRLLDHRSPMSADRRHLHHLMIDSGLSPAATSYIIILVSFLCGGIGYLGLLFTVPQQVMVGGLLLVAVTHSAFVLAVETATHRRADRAASPSIKLQI</sequence>
<feature type="transmembrane region" description="Helical" evidence="8">
    <location>
        <begin position="130"/>
        <end position="151"/>
    </location>
</feature>
<dbReference type="RefSeq" id="WP_306039952.1">
    <property type="nucleotide sequence ID" value="NZ_CP132303.1"/>
</dbReference>
<feature type="transmembrane region" description="Helical" evidence="8">
    <location>
        <begin position="212"/>
        <end position="233"/>
    </location>
</feature>
<protein>
    <submittedName>
        <fullName evidence="9">MraY family glycosyltransferase</fullName>
        <ecNumber evidence="9">2.7.8.-</ecNumber>
    </submittedName>
</protein>
<dbReference type="Pfam" id="PF00953">
    <property type="entry name" value="Glycos_transf_4"/>
    <property type="match status" value="1"/>
</dbReference>
<evidence type="ECO:0000256" key="5">
    <source>
        <dbReference type="ARBA" id="ARBA00022989"/>
    </source>
</evidence>
<evidence type="ECO:0000256" key="6">
    <source>
        <dbReference type="ARBA" id="ARBA00023136"/>
    </source>
</evidence>
<feature type="transmembrane region" description="Helical" evidence="8">
    <location>
        <begin position="99"/>
        <end position="118"/>
    </location>
</feature>
<dbReference type="EMBL" id="CP132303">
    <property type="protein sequence ID" value="WLS00347.1"/>
    <property type="molecule type" value="Genomic_DNA"/>
</dbReference>
<feature type="transmembrane region" description="Helical" evidence="8">
    <location>
        <begin position="158"/>
        <end position="177"/>
    </location>
</feature>
<feature type="transmembrane region" description="Helical" evidence="8">
    <location>
        <begin position="183"/>
        <end position="200"/>
    </location>
</feature>
<dbReference type="GO" id="GO:0046872">
    <property type="term" value="F:metal ion binding"/>
    <property type="evidence" value="ECO:0007669"/>
    <property type="project" value="UniProtKB-KW"/>
</dbReference>
<keyword evidence="3 9" id="KW-0808">Transferase</keyword>
<evidence type="ECO:0000256" key="2">
    <source>
        <dbReference type="ARBA" id="ARBA00022475"/>
    </source>
</evidence>
<dbReference type="PANTHER" id="PTHR22926:SF3">
    <property type="entry name" value="UNDECAPRENYL-PHOSPHATE ALPHA-N-ACETYLGLUCOSAMINYL 1-PHOSPHATE TRANSFERASE"/>
    <property type="match status" value="1"/>
</dbReference>
<evidence type="ECO:0000313" key="9">
    <source>
        <dbReference type="EMBL" id="WLS00347.1"/>
    </source>
</evidence>
<comment type="cofactor">
    <cofactor evidence="7">
        <name>Mg(2+)</name>
        <dbReference type="ChEBI" id="CHEBI:18420"/>
    </cofactor>
</comment>
<keyword evidence="7" id="KW-0460">Magnesium</keyword>
<evidence type="ECO:0000256" key="8">
    <source>
        <dbReference type="SAM" id="Phobius"/>
    </source>
</evidence>
<feature type="transmembrane region" description="Helical" evidence="8">
    <location>
        <begin position="44"/>
        <end position="64"/>
    </location>
</feature>
<dbReference type="GO" id="GO:0005886">
    <property type="term" value="C:plasma membrane"/>
    <property type="evidence" value="ECO:0007669"/>
    <property type="project" value="UniProtKB-SubCell"/>
</dbReference>
<keyword evidence="5 8" id="KW-1133">Transmembrane helix</keyword>
<dbReference type="InterPro" id="IPR000715">
    <property type="entry name" value="Glycosyl_transferase_4"/>
</dbReference>
<evidence type="ECO:0000256" key="4">
    <source>
        <dbReference type="ARBA" id="ARBA00022692"/>
    </source>
</evidence>
<dbReference type="GO" id="GO:0071555">
    <property type="term" value="P:cell wall organization"/>
    <property type="evidence" value="ECO:0007669"/>
    <property type="project" value="TreeGrafter"/>
</dbReference>
<evidence type="ECO:0000256" key="7">
    <source>
        <dbReference type="PIRSR" id="PIRSR600715-1"/>
    </source>
</evidence>
<dbReference type="AlphaFoldDB" id="A0AA50CTW3"/>
<evidence type="ECO:0000313" key="10">
    <source>
        <dbReference type="Proteomes" id="UP001234585"/>
    </source>
</evidence>
<name>A0AA50CTW3_9HYPH</name>
<dbReference type="GO" id="GO:0044038">
    <property type="term" value="P:cell wall macromolecule biosynthetic process"/>
    <property type="evidence" value="ECO:0007669"/>
    <property type="project" value="TreeGrafter"/>
</dbReference>
<dbReference type="InterPro" id="IPR018480">
    <property type="entry name" value="PNAcMuramoyl-5peptid_Trfase_CS"/>
</dbReference>
<dbReference type="PROSITE" id="PS01348">
    <property type="entry name" value="MRAY_2"/>
    <property type="match status" value="1"/>
</dbReference>
<keyword evidence="7" id="KW-0479">Metal-binding</keyword>
<dbReference type="PANTHER" id="PTHR22926">
    <property type="entry name" value="PHOSPHO-N-ACETYLMURAMOYL-PENTAPEPTIDE-TRANSFERASE"/>
    <property type="match status" value="1"/>
</dbReference>
<proteinExistence type="predicted"/>
<keyword evidence="2" id="KW-1003">Cell membrane</keyword>
<keyword evidence="10" id="KW-1185">Reference proteome</keyword>
<comment type="subcellular location">
    <subcellularLocation>
        <location evidence="1">Cell membrane</location>
        <topology evidence="1">Multi-pass membrane protein</topology>
    </subcellularLocation>
</comment>
<keyword evidence="4 8" id="KW-0812">Transmembrane</keyword>
<dbReference type="GO" id="GO:0009103">
    <property type="term" value="P:lipopolysaccharide biosynthetic process"/>
    <property type="evidence" value="ECO:0007669"/>
    <property type="project" value="TreeGrafter"/>
</dbReference>
<feature type="transmembrane region" description="Helical" evidence="8">
    <location>
        <begin position="70"/>
        <end position="87"/>
    </location>
</feature>
<geneLocation type="plasmid" evidence="9 10">
    <name>unnamed1</name>
</geneLocation>